<keyword evidence="4" id="KW-1185">Reference proteome</keyword>
<evidence type="ECO:0008006" key="5">
    <source>
        <dbReference type="Google" id="ProtNLM"/>
    </source>
</evidence>
<evidence type="ECO:0000256" key="2">
    <source>
        <dbReference type="PROSITE-ProRule" id="PRU00708"/>
    </source>
</evidence>
<protein>
    <recommendedName>
        <fullName evidence="5">Pentatricopeptide repeat-containing protein</fullName>
    </recommendedName>
</protein>
<feature type="repeat" description="PPR" evidence="2">
    <location>
        <begin position="82"/>
        <end position="116"/>
    </location>
</feature>
<gene>
    <name evidence="3" type="ORF">J1N35_014820</name>
</gene>
<dbReference type="PROSITE" id="PS51375">
    <property type="entry name" value="PPR"/>
    <property type="match status" value="4"/>
</dbReference>
<dbReference type="Gene3D" id="1.25.40.10">
    <property type="entry name" value="Tetratricopeptide repeat domain"/>
    <property type="match status" value="4"/>
</dbReference>
<dbReference type="InterPro" id="IPR011990">
    <property type="entry name" value="TPR-like_helical_dom_sf"/>
</dbReference>
<reference evidence="3 4" key="1">
    <citation type="journal article" date="2021" name="Plant Biotechnol. J.">
        <title>Multi-omics assisted identification of the key and species-specific regulatory components of drought-tolerant mechanisms in Gossypium stocksii.</title>
        <authorList>
            <person name="Yu D."/>
            <person name="Ke L."/>
            <person name="Zhang D."/>
            <person name="Wu Y."/>
            <person name="Sun Y."/>
            <person name="Mei J."/>
            <person name="Sun J."/>
            <person name="Sun Y."/>
        </authorList>
    </citation>
    <scope>NUCLEOTIDE SEQUENCE [LARGE SCALE GENOMIC DNA]</scope>
    <source>
        <strain evidence="4">cv. E1</strain>
        <tissue evidence="3">Leaf</tissue>
    </source>
</reference>
<dbReference type="AlphaFoldDB" id="A0A9D3VX47"/>
<feature type="repeat" description="PPR" evidence="2">
    <location>
        <begin position="421"/>
        <end position="455"/>
    </location>
</feature>
<dbReference type="OrthoDB" id="607373at2759"/>
<dbReference type="Proteomes" id="UP000828251">
    <property type="component" value="Unassembled WGS sequence"/>
</dbReference>
<dbReference type="Pfam" id="PF13041">
    <property type="entry name" value="PPR_2"/>
    <property type="match status" value="2"/>
</dbReference>
<name>A0A9D3VX47_9ROSI</name>
<feature type="repeat" description="PPR" evidence="2">
    <location>
        <begin position="290"/>
        <end position="324"/>
    </location>
</feature>
<dbReference type="Pfam" id="PF01535">
    <property type="entry name" value="PPR"/>
    <property type="match status" value="5"/>
</dbReference>
<evidence type="ECO:0000256" key="1">
    <source>
        <dbReference type="ARBA" id="ARBA00022737"/>
    </source>
</evidence>
<evidence type="ECO:0000313" key="4">
    <source>
        <dbReference type="Proteomes" id="UP000828251"/>
    </source>
</evidence>
<dbReference type="InterPro" id="IPR046960">
    <property type="entry name" value="PPR_At4g14850-like_plant"/>
</dbReference>
<dbReference type="PANTHER" id="PTHR24015">
    <property type="entry name" value="OS07G0578800 PROTEIN-RELATED"/>
    <property type="match status" value="1"/>
</dbReference>
<comment type="caution">
    <text evidence="3">The sequence shown here is derived from an EMBL/GenBank/DDBJ whole genome shotgun (WGS) entry which is preliminary data.</text>
</comment>
<dbReference type="FunFam" id="1.25.40.10:FF:000031">
    <property type="entry name" value="Pentatricopeptide repeat-containing protein mitochondrial"/>
    <property type="match status" value="1"/>
</dbReference>
<dbReference type="GO" id="GO:0003723">
    <property type="term" value="F:RNA binding"/>
    <property type="evidence" value="ECO:0007669"/>
    <property type="project" value="InterPro"/>
</dbReference>
<proteinExistence type="predicted"/>
<dbReference type="EMBL" id="JAIQCV010000005">
    <property type="protein sequence ID" value="KAH1097899.1"/>
    <property type="molecule type" value="Genomic_DNA"/>
</dbReference>
<keyword evidence="1" id="KW-0677">Repeat</keyword>
<evidence type="ECO:0000313" key="3">
    <source>
        <dbReference type="EMBL" id="KAH1097899.1"/>
    </source>
</evidence>
<accession>A0A9D3VX47</accession>
<dbReference type="PROSITE" id="PS51257">
    <property type="entry name" value="PROKAR_LIPOPROTEIN"/>
    <property type="match status" value="1"/>
</dbReference>
<dbReference type="PANTHER" id="PTHR24015:SF1903">
    <property type="entry name" value="OS05G0305300 PROTEIN"/>
    <property type="match status" value="1"/>
</dbReference>
<sequence>MLLFRETQNFSVRPSGFLVSSLIAACDRSGCMFGEGIQVHGFAIKVGLLYDVFVGSCLLHFYGAYKRVFDAQRIFEEMPERNVVSWTSLMFGYLDNGDFENVMYLYQEMRKEEISCNENTFATVIAASCSCCKICSVDNLKWGKGIHSLVIKLGLDSNVCTCNSLLGMYSEGGRLDDAEFVFKEMPERDLISWNSMMTCYVRGGRSLYVLKILNEMLQMKKVINYVTFMSALAACSNSVFIAEGKIVQALVILSGLHENLAVGNTTITMYAKSGTMVEAKKVFQMMPKRNLVTWNALIGGLAENEEPDEAVKAFQLMRENTISWNAIIAANAHHGLEEEVLKCIVKMKNAGIDLDQFSFSEGLAAAAKLAVLEEGQQLHCLAVKHGLDLDPFVTNAAMDMYGKCAEMDDMLRILPQPLNRSRLSWNILISAFARHGYFQKARDTFNEMLEMGLKPDHVTFVSLFSACSHGGLVDEGLTYYAAMSKEFNVPPGIKHYRTANSRTGSRCHEGVVPMMAPSDTTVPIVAITALRWLAGGPLAIEQWRNDTPIGSLPDNLISN</sequence>
<dbReference type="GO" id="GO:0009451">
    <property type="term" value="P:RNA modification"/>
    <property type="evidence" value="ECO:0007669"/>
    <property type="project" value="InterPro"/>
</dbReference>
<feature type="repeat" description="PPR" evidence="2">
    <location>
        <begin position="158"/>
        <end position="192"/>
    </location>
</feature>
<dbReference type="InterPro" id="IPR002885">
    <property type="entry name" value="PPR_rpt"/>
</dbReference>
<dbReference type="NCBIfam" id="TIGR00756">
    <property type="entry name" value="PPR"/>
    <property type="match status" value="5"/>
</dbReference>
<dbReference type="FunFam" id="1.25.40.10:FF:000073">
    <property type="entry name" value="Pentatricopeptide repeat-containing protein chloroplastic"/>
    <property type="match status" value="2"/>
</dbReference>
<organism evidence="3 4">
    <name type="scientific">Gossypium stocksii</name>
    <dbReference type="NCBI Taxonomy" id="47602"/>
    <lineage>
        <taxon>Eukaryota</taxon>
        <taxon>Viridiplantae</taxon>
        <taxon>Streptophyta</taxon>
        <taxon>Embryophyta</taxon>
        <taxon>Tracheophyta</taxon>
        <taxon>Spermatophyta</taxon>
        <taxon>Magnoliopsida</taxon>
        <taxon>eudicotyledons</taxon>
        <taxon>Gunneridae</taxon>
        <taxon>Pentapetalae</taxon>
        <taxon>rosids</taxon>
        <taxon>malvids</taxon>
        <taxon>Malvales</taxon>
        <taxon>Malvaceae</taxon>
        <taxon>Malvoideae</taxon>
        <taxon>Gossypium</taxon>
    </lineage>
</organism>